<dbReference type="Gene3D" id="3.90.550.10">
    <property type="entry name" value="Spore Coat Polysaccharide Biosynthesis Protein SpsA, Chain A"/>
    <property type="match status" value="1"/>
</dbReference>
<proteinExistence type="predicted"/>
<name>A0A2Z5FRY1_9BACT</name>
<evidence type="ECO:0000313" key="2">
    <source>
        <dbReference type="Proteomes" id="UP000253606"/>
    </source>
</evidence>
<dbReference type="Pfam" id="PF09837">
    <property type="entry name" value="DUF2064"/>
    <property type="match status" value="1"/>
</dbReference>
<accession>A0A2Z5FRY1</accession>
<dbReference type="InterPro" id="IPR018641">
    <property type="entry name" value="Trfase_1_rSAM/seldom-assoc"/>
</dbReference>
<dbReference type="KEGG" id="abas:ACPOL_0085"/>
<dbReference type="PANTHER" id="PTHR36529:SF1">
    <property type="entry name" value="GLYCOSYLTRANSFERASE"/>
    <property type="match status" value="1"/>
</dbReference>
<reference evidence="1 2" key="1">
    <citation type="journal article" date="2018" name="Front. Microbiol.">
        <title>Hydrolytic Capabilities as a Key to Environmental Success: Chitinolytic and Cellulolytic Acidobacteria From Acidic Sub-arctic Soils and Boreal Peatlands.</title>
        <authorList>
            <person name="Belova S.E."/>
            <person name="Ravin N.V."/>
            <person name="Pankratov T.A."/>
            <person name="Rakitin A.L."/>
            <person name="Ivanova A.A."/>
            <person name="Beletsky A.V."/>
            <person name="Mardanov A.V."/>
            <person name="Sinninghe Damste J.S."/>
            <person name="Dedysh S.N."/>
        </authorList>
    </citation>
    <scope>NUCLEOTIDE SEQUENCE [LARGE SCALE GENOMIC DNA]</scope>
    <source>
        <strain evidence="1 2">SBC82</strain>
    </source>
</reference>
<dbReference type="GO" id="GO:0016740">
    <property type="term" value="F:transferase activity"/>
    <property type="evidence" value="ECO:0007669"/>
    <property type="project" value="UniProtKB-KW"/>
</dbReference>
<dbReference type="AlphaFoldDB" id="A0A2Z5FRY1"/>
<dbReference type="PANTHER" id="PTHR36529">
    <property type="entry name" value="SLL1095 PROTEIN"/>
    <property type="match status" value="1"/>
</dbReference>
<dbReference type="SUPFAM" id="SSF53448">
    <property type="entry name" value="Nucleotide-diphospho-sugar transferases"/>
    <property type="match status" value="1"/>
</dbReference>
<dbReference type="NCBIfam" id="TIGR04282">
    <property type="entry name" value="glyco_like_cofC"/>
    <property type="match status" value="1"/>
</dbReference>
<dbReference type="InterPro" id="IPR029044">
    <property type="entry name" value="Nucleotide-diphossugar_trans"/>
</dbReference>
<protein>
    <submittedName>
        <fullName evidence="1">Glycosyltransferase</fullName>
    </submittedName>
</protein>
<evidence type="ECO:0000313" key="1">
    <source>
        <dbReference type="EMBL" id="AXC09472.1"/>
    </source>
</evidence>
<gene>
    <name evidence="1" type="ORF">ACPOL_0085</name>
</gene>
<dbReference type="EMBL" id="CP030840">
    <property type="protein sequence ID" value="AXC09472.1"/>
    <property type="molecule type" value="Genomic_DNA"/>
</dbReference>
<organism evidence="1 2">
    <name type="scientific">Acidisarcina polymorpha</name>
    <dbReference type="NCBI Taxonomy" id="2211140"/>
    <lineage>
        <taxon>Bacteria</taxon>
        <taxon>Pseudomonadati</taxon>
        <taxon>Acidobacteriota</taxon>
        <taxon>Terriglobia</taxon>
        <taxon>Terriglobales</taxon>
        <taxon>Acidobacteriaceae</taxon>
        <taxon>Acidisarcina</taxon>
    </lineage>
</organism>
<sequence length="236" mass="25605">MAKAPIPGKVKTRLTPPLTPDEACALNACFLRDTVASLHEATLAAPAEWVISYTPQGFEAAFLGILEAGAYLLPQRGDGFGERLLFTAEDLFACGFSAVCLIDSDSPTVPTKEFITAAISLLQDGERAVLGPSEDGGYYLIGLQRPVAELFERITWSTAVVAEQTLQRAEEVGLPMESLRSWYDVDDADSLARLHAEFFDPESNLPRGYPAPHTREFLTALKHSALLSSVETETSV</sequence>
<keyword evidence="2" id="KW-1185">Reference proteome</keyword>
<keyword evidence="1" id="KW-0808">Transferase</keyword>
<dbReference type="Proteomes" id="UP000253606">
    <property type="component" value="Chromosome"/>
</dbReference>